<evidence type="ECO:0000259" key="5">
    <source>
        <dbReference type="PROSITE" id="PS01124"/>
    </source>
</evidence>
<dbReference type="InterPro" id="IPR050204">
    <property type="entry name" value="AraC_XylS_family_regulators"/>
</dbReference>
<evidence type="ECO:0000256" key="4">
    <source>
        <dbReference type="ARBA" id="ARBA00023163"/>
    </source>
</evidence>
<dbReference type="PROSITE" id="PS01124">
    <property type="entry name" value="HTH_ARAC_FAMILY_2"/>
    <property type="match status" value="1"/>
</dbReference>
<evidence type="ECO:0000256" key="3">
    <source>
        <dbReference type="ARBA" id="ARBA00023159"/>
    </source>
</evidence>
<evidence type="ECO:0000256" key="1">
    <source>
        <dbReference type="ARBA" id="ARBA00023015"/>
    </source>
</evidence>
<dbReference type="PANTHER" id="PTHR46796">
    <property type="entry name" value="HTH-TYPE TRANSCRIPTIONAL ACTIVATOR RHAS-RELATED"/>
    <property type="match status" value="1"/>
</dbReference>
<dbReference type="InterPro" id="IPR009057">
    <property type="entry name" value="Homeodomain-like_sf"/>
</dbReference>
<keyword evidence="3" id="KW-0010">Activator</keyword>
<keyword evidence="2" id="KW-0238">DNA-binding</keyword>
<reference evidence="6 7" key="1">
    <citation type="journal article" date="2021" name="Genome Biol. Evol.">
        <title>Complete Genome Sequencing of a Novel Gloeobacter Species from a Waterfall Cave in Mexico.</title>
        <authorList>
            <person name="Saw J.H."/>
            <person name="Cardona T."/>
            <person name="Montejano G."/>
        </authorList>
    </citation>
    <scope>NUCLEOTIDE SEQUENCE [LARGE SCALE GENOMIC DNA]</scope>
    <source>
        <strain evidence="6">MG652769</strain>
    </source>
</reference>
<dbReference type="InterPro" id="IPR003313">
    <property type="entry name" value="AraC-bd"/>
</dbReference>
<dbReference type="PANTHER" id="PTHR46796:SF12">
    <property type="entry name" value="HTH-TYPE DNA-BINDING TRANSCRIPTIONAL ACTIVATOR EUTR"/>
    <property type="match status" value="1"/>
</dbReference>
<keyword evidence="1" id="KW-0805">Transcription regulation</keyword>
<dbReference type="InterPro" id="IPR014710">
    <property type="entry name" value="RmlC-like_jellyroll"/>
</dbReference>
<dbReference type="EMBL" id="CP063845">
    <property type="protein sequence ID" value="UFP96341.1"/>
    <property type="molecule type" value="Genomic_DNA"/>
</dbReference>
<keyword evidence="7" id="KW-1185">Reference proteome</keyword>
<dbReference type="InterPro" id="IPR018060">
    <property type="entry name" value="HTH_AraC"/>
</dbReference>
<dbReference type="Gene3D" id="1.10.10.60">
    <property type="entry name" value="Homeodomain-like"/>
    <property type="match status" value="1"/>
</dbReference>
<dbReference type="PROSITE" id="PS00041">
    <property type="entry name" value="HTH_ARAC_FAMILY_1"/>
    <property type="match status" value="1"/>
</dbReference>
<dbReference type="SUPFAM" id="SSF46689">
    <property type="entry name" value="Homeodomain-like"/>
    <property type="match status" value="2"/>
</dbReference>
<name>A0ABY3PRK1_9CYAN</name>
<dbReference type="Pfam" id="PF12833">
    <property type="entry name" value="HTH_18"/>
    <property type="match status" value="1"/>
</dbReference>
<proteinExistence type="predicted"/>
<evidence type="ECO:0000313" key="6">
    <source>
        <dbReference type="EMBL" id="UFP96341.1"/>
    </source>
</evidence>
<dbReference type="Gene3D" id="2.60.120.10">
    <property type="entry name" value="Jelly Rolls"/>
    <property type="match status" value="1"/>
</dbReference>
<dbReference type="SMART" id="SM00342">
    <property type="entry name" value="HTH_ARAC"/>
    <property type="match status" value="1"/>
</dbReference>
<dbReference type="Proteomes" id="UP001054846">
    <property type="component" value="Chromosome"/>
</dbReference>
<accession>A0ABY3PRK1</accession>
<keyword evidence="4" id="KW-0804">Transcription</keyword>
<gene>
    <name evidence="6" type="ORF">ISF26_09070</name>
</gene>
<feature type="domain" description="HTH araC/xylS-type" evidence="5">
    <location>
        <begin position="191"/>
        <end position="289"/>
    </location>
</feature>
<dbReference type="SUPFAM" id="SSF51215">
    <property type="entry name" value="Regulatory protein AraC"/>
    <property type="match status" value="1"/>
</dbReference>
<organism evidence="6 7">
    <name type="scientific">Gloeobacter morelensis MG652769</name>
    <dbReference type="NCBI Taxonomy" id="2781736"/>
    <lineage>
        <taxon>Bacteria</taxon>
        <taxon>Bacillati</taxon>
        <taxon>Cyanobacteriota</taxon>
        <taxon>Cyanophyceae</taxon>
        <taxon>Gloeobacterales</taxon>
        <taxon>Gloeobacteraceae</taxon>
        <taxon>Gloeobacter</taxon>
        <taxon>Gloeobacter morelensis</taxon>
    </lineage>
</organism>
<evidence type="ECO:0000256" key="2">
    <source>
        <dbReference type="ARBA" id="ARBA00023125"/>
    </source>
</evidence>
<sequence length="303" mass="33929">MQKPHSILPLNAASPESPRVAVVCIPGGEGVSLGPHGHTFFEILYIEEGEGWHWLGSRKLWARAGDLFLIAPNEIHDMSGIRGQKSWIVAFEADALAVERGMGNSWLVSDDLLLLAFLRPKGVESGHFQVPAAEQPHWQTRLEKMAHELDHKRVGFAEAVCAMLVLMLIDTARLASSHANQQPLHLQPLLASALRFIADNYKQQISLSDVARSVNRSPAYLTDFVRRETGRTVLCWIVEYRMAEARRLLVSTEYSVQQIAEMTGYLDAGHFSKQFRRLHNAPPQVWRHAHWKTNAGPVSAAHS</sequence>
<evidence type="ECO:0000313" key="7">
    <source>
        <dbReference type="Proteomes" id="UP001054846"/>
    </source>
</evidence>
<dbReference type="Pfam" id="PF02311">
    <property type="entry name" value="AraC_binding"/>
    <property type="match status" value="1"/>
</dbReference>
<dbReference type="InterPro" id="IPR037923">
    <property type="entry name" value="HTH-like"/>
</dbReference>
<dbReference type="InterPro" id="IPR018062">
    <property type="entry name" value="HTH_AraC-typ_CS"/>
</dbReference>
<protein>
    <submittedName>
        <fullName evidence="6">Helix-turn-helix domain-containing protein</fullName>
    </submittedName>
</protein>
<dbReference type="RefSeq" id="WP_230843586.1">
    <property type="nucleotide sequence ID" value="NZ_CP063845.1"/>
</dbReference>